<dbReference type="PANTHER" id="PTHR11895:SF7">
    <property type="entry name" value="GLUTAMYL-TRNA(GLN) AMIDOTRANSFERASE SUBUNIT A, MITOCHONDRIAL"/>
    <property type="match status" value="1"/>
</dbReference>
<dbReference type="Pfam" id="PF01425">
    <property type="entry name" value="Amidase"/>
    <property type="match status" value="1"/>
</dbReference>
<proteinExistence type="inferred from homology"/>
<sequence>MGGVDPVAARSELLGLGCAQLARAFRDEVCTPVDVLQALRSAIEEGDSTINAFCHLDWEHAFEAARESALRYQAGTPLGPLDGVPVSVKDLSDVRGWPTRRGSLVLADAGPAADDAPGVAPLRRGGAVLFGKTTTTEFGWTIRSDNPLHGLTRNPLDPARSAGGSSSGAAAHVAAGWGPLALGSDAGGSVRLPASYCGLVGFKPTFGAIPMVPSSAFADFAHLGPLARSVEDCRIAMEVLAHADPVDLASTFPRRQGESNRPLRFGWSLLLGSSIEPSKEVAAAFHSSLDLLRAAGHEVHEVDARSQDCADAMWQIWRSRMVESFMDWPESQRLKLGLGLQQLYGEGKAMSIADLSAARNRLRTMQVDLGRVFNDVDILLTPMAPGPAPIALEPGQANQAPAQNWFQQSGGYTYPFNITGQPALSLPMGRCSQGLPLGLQIVGHKFHDARVLETGARLEALLRSA</sequence>
<dbReference type="STRING" id="1231391.GCA_000308195_02213"/>
<dbReference type="PANTHER" id="PTHR11895">
    <property type="entry name" value="TRANSAMIDASE"/>
    <property type="match status" value="1"/>
</dbReference>
<dbReference type="Gene3D" id="3.90.1300.10">
    <property type="entry name" value="Amidase signature (AS) domain"/>
    <property type="match status" value="1"/>
</dbReference>
<evidence type="ECO:0000313" key="3">
    <source>
        <dbReference type="EMBL" id="PVY61047.1"/>
    </source>
</evidence>
<keyword evidence="3" id="KW-0808">Transferase</keyword>
<dbReference type="OrthoDB" id="8576090at2"/>
<evidence type="ECO:0000313" key="4">
    <source>
        <dbReference type="Proteomes" id="UP000246145"/>
    </source>
</evidence>
<evidence type="ECO:0000256" key="1">
    <source>
        <dbReference type="ARBA" id="ARBA00009199"/>
    </source>
</evidence>
<feature type="domain" description="Amidase" evidence="2">
    <location>
        <begin position="34"/>
        <end position="452"/>
    </location>
</feature>
<dbReference type="RefSeq" id="WP_116519225.1">
    <property type="nucleotide sequence ID" value="NZ_JACCEX010000005.1"/>
</dbReference>
<dbReference type="InterPro" id="IPR000120">
    <property type="entry name" value="Amidase"/>
</dbReference>
<dbReference type="GO" id="GO:0016740">
    <property type="term" value="F:transferase activity"/>
    <property type="evidence" value="ECO:0007669"/>
    <property type="project" value="UniProtKB-KW"/>
</dbReference>
<protein>
    <submittedName>
        <fullName evidence="3">Aspartyl-tRNA(Asn)/glutamyl-tRNA(Gln) amidotransferase subunit A</fullName>
    </submittedName>
</protein>
<gene>
    <name evidence="3" type="ORF">C7440_3214</name>
</gene>
<keyword evidence="4" id="KW-1185">Reference proteome</keyword>
<dbReference type="InterPro" id="IPR036928">
    <property type="entry name" value="AS_sf"/>
</dbReference>
<dbReference type="PROSITE" id="PS00571">
    <property type="entry name" value="AMIDASES"/>
    <property type="match status" value="1"/>
</dbReference>
<dbReference type="SUPFAM" id="SSF75304">
    <property type="entry name" value="Amidase signature (AS) enzymes"/>
    <property type="match status" value="1"/>
</dbReference>
<comment type="caution">
    <text evidence="3">The sequence shown here is derived from an EMBL/GenBank/DDBJ whole genome shotgun (WGS) entry which is preliminary data.</text>
</comment>
<dbReference type="Proteomes" id="UP000246145">
    <property type="component" value="Unassembled WGS sequence"/>
</dbReference>
<comment type="similarity">
    <text evidence="1">Belongs to the amidase family.</text>
</comment>
<dbReference type="InterPro" id="IPR020556">
    <property type="entry name" value="Amidase_CS"/>
</dbReference>
<dbReference type="InterPro" id="IPR023631">
    <property type="entry name" value="Amidase_dom"/>
</dbReference>
<evidence type="ECO:0000259" key="2">
    <source>
        <dbReference type="Pfam" id="PF01425"/>
    </source>
</evidence>
<dbReference type="EMBL" id="QEKO01000005">
    <property type="protein sequence ID" value="PVY61047.1"/>
    <property type="molecule type" value="Genomic_DNA"/>
</dbReference>
<organism evidence="3 4">
    <name type="scientific">Pusillimonas noertemannii</name>
    <dbReference type="NCBI Taxonomy" id="305977"/>
    <lineage>
        <taxon>Bacteria</taxon>
        <taxon>Pseudomonadati</taxon>
        <taxon>Pseudomonadota</taxon>
        <taxon>Betaproteobacteria</taxon>
        <taxon>Burkholderiales</taxon>
        <taxon>Alcaligenaceae</taxon>
        <taxon>Pusillimonas</taxon>
    </lineage>
</organism>
<accession>A0A2U1CJ49</accession>
<name>A0A2U1CJ49_9BURK</name>
<dbReference type="AlphaFoldDB" id="A0A2U1CJ49"/>
<reference evidence="3 4" key="1">
    <citation type="submission" date="2018-04" db="EMBL/GenBank/DDBJ databases">
        <title>Genomic Encyclopedia of Type Strains, Phase IV (KMG-IV): sequencing the most valuable type-strain genomes for metagenomic binning, comparative biology and taxonomic classification.</title>
        <authorList>
            <person name="Goeker M."/>
        </authorList>
    </citation>
    <scope>NUCLEOTIDE SEQUENCE [LARGE SCALE GENOMIC DNA]</scope>
    <source>
        <strain evidence="3 4">DSM 10065</strain>
    </source>
</reference>